<gene>
    <name evidence="1" type="ORF">DFH08DRAFT_854886</name>
</gene>
<dbReference type="AlphaFoldDB" id="A0AAD7ABQ5"/>
<reference evidence="1" key="1">
    <citation type="submission" date="2023-03" db="EMBL/GenBank/DDBJ databases">
        <title>Massive genome expansion in bonnet fungi (Mycena s.s.) driven by repeated elements and novel gene families across ecological guilds.</title>
        <authorList>
            <consortium name="Lawrence Berkeley National Laboratory"/>
            <person name="Harder C.B."/>
            <person name="Miyauchi S."/>
            <person name="Viragh M."/>
            <person name="Kuo A."/>
            <person name="Thoen E."/>
            <person name="Andreopoulos B."/>
            <person name="Lu D."/>
            <person name="Skrede I."/>
            <person name="Drula E."/>
            <person name="Henrissat B."/>
            <person name="Morin E."/>
            <person name="Kohler A."/>
            <person name="Barry K."/>
            <person name="LaButti K."/>
            <person name="Morin E."/>
            <person name="Salamov A."/>
            <person name="Lipzen A."/>
            <person name="Mereny Z."/>
            <person name="Hegedus B."/>
            <person name="Baldrian P."/>
            <person name="Stursova M."/>
            <person name="Weitz H."/>
            <person name="Taylor A."/>
            <person name="Grigoriev I.V."/>
            <person name="Nagy L.G."/>
            <person name="Martin F."/>
            <person name="Kauserud H."/>
        </authorList>
    </citation>
    <scope>NUCLEOTIDE SEQUENCE</scope>
    <source>
        <strain evidence="1">CBHHK002</strain>
    </source>
</reference>
<accession>A0AAD7ABQ5</accession>
<name>A0AAD7ABQ5_9AGAR</name>
<dbReference type="EMBL" id="JARIHO010000010">
    <property type="protein sequence ID" value="KAJ7354446.1"/>
    <property type="molecule type" value="Genomic_DNA"/>
</dbReference>
<organism evidence="1 2">
    <name type="scientific">Mycena albidolilacea</name>
    <dbReference type="NCBI Taxonomy" id="1033008"/>
    <lineage>
        <taxon>Eukaryota</taxon>
        <taxon>Fungi</taxon>
        <taxon>Dikarya</taxon>
        <taxon>Basidiomycota</taxon>
        <taxon>Agaricomycotina</taxon>
        <taxon>Agaricomycetes</taxon>
        <taxon>Agaricomycetidae</taxon>
        <taxon>Agaricales</taxon>
        <taxon>Marasmiineae</taxon>
        <taxon>Mycenaceae</taxon>
        <taxon>Mycena</taxon>
    </lineage>
</organism>
<protein>
    <recommendedName>
        <fullName evidence="3">F-box domain-containing protein</fullName>
    </recommendedName>
</protein>
<sequence length="547" mass="60969">MTASAANTYGLGHWQGPSFTSIPPTMLPPDSISPFADKLGTNYVPSEAEIKDIRGLLIDPTEELGRIQAQIDEMEVFVCQLKAKHSSLKTAIDAHEALISPVRRAPDDVLREIFLACLPIEHNTLMDPSEAPILLGRICRHWRAVAHTTPMLWSSIYIPLPDLPDHDPSTRLEVVSWSLWNVVEQWFERSGTCPLTVSLSDSTEYAYEFDLDNHLVTLLLSVCNRLRHLSLSAETKVLLPLLCLGPEELPILKSLRIRSDDSVPFTDHQGVTNALQIPSLMDISLRVTADPRSLPLKWSQLTGLTLECQPVWRANGDKEGLDGIGALQVLRWCPNLLRCELQITNWDDIGLASNTSLITLPHLHTLVFRGPCQFPRWIPYLAVPKLRCLQVGSVQVTARFRDTPVEEAGMRVELETGRFTSDSLLELLRAFPAISHLHLYSDFFSAGKALLALDHLALPHNLCPILTHAVLALGPGPSDAAILQFIGARMAAPTPLQLFEAHFRREMETDIMPGLQTFISDGLQVSLNYREVSRWKFDARAGLTEPE</sequence>
<comment type="caution">
    <text evidence="1">The sequence shown here is derived from an EMBL/GenBank/DDBJ whole genome shotgun (WGS) entry which is preliminary data.</text>
</comment>
<proteinExistence type="predicted"/>
<keyword evidence="2" id="KW-1185">Reference proteome</keyword>
<evidence type="ECO:0000313" key="1">
    <source>
        <dbReference type="EMBL" id="KAJ7354446.1"/>
    </source>
</evidence>
<dbReference type="InterPro" id="IPR032675">
    <property type="entry name" value="LRR_dom_sf"/>
</dbReference>
<dbReference type="Proteomes" id="UP001218218">
    <property type="component" value="Unassembled WGS sequence"/>
</dbReference>
<dbReference type="Gene3D" id="3.80.10.10">
    <property type="entry name" value="Ribonuclease Inhibitor"/>
    <property type="match status" value="1"/>
</dbReference>
<evidence type="ECO:0008006" key="3">
    <source>
        <dbReference type="Google" id="ProtNLM"/>
    </source>
</evidence>
<evidence type="ECO:0000313" key="2">
    <source>
        <dbReference type="Proteomes" id="UP001218218"/>
    </source>
</evidence>